<keyword evidence="14" id="KW-0768">Sushi</keyword>
<evidence type="ECO:0000256" key="4">
    <source>
        <dbReference type="ARBA" id="ARBA00022692"/>
    </source>
</evidence>
<dbReference type="SMART" id="SM00181">
    <property type="entry name" value="EGF"/>
    <property type="match status" value="2"/>
</dbReference>
<evidence type="ECO:0000256" key="10">
    <source>
        <dbReference type="ARBA" id="ARBA00023170"/>
    </source>
</evidence>
<dbReference type="SUPFAM" id="SSF48726">
    <property type="entry name" value="Immunoglobulin"/>
    <property type="match status" value="1"/>
</dbReference>
<dbReference type="GO" id="GO:0005509">
    <property type="term" value="F:calcium ion binding"/>
    <property type="evidence" value="ECO:0007669"/>
    <property type="project" value="InterPro"/>
</dbReference>
<dbReference type="PROSITE" id="PS01187">
    <property type="entry name" value="EGF_CA"/>
    <property type="match status" value="1"/>
</dbReference>
<keyword evidence="4 15" id="KW-0812">Transmembrane</keyword>
<dbReference type="PANTHER" id="PTHR45656:SF4">
    <property type="entry name" value="PROTEIN CBR-CLEC-78"/>
    <property type="match status" value="1"/>
</dbReference>
<name>A0A0R3RGH9_9BILA</name>
<dbReference type="PROSITE" id="PS50923">
    <property type="entry name" value="SUSHI"/>
    <property type="match status" value="3"/>
</dbReference>
<dbReference type="InterPro" id="IPR000742">
    <property type="entry name" value="EGF"/>
</dbReference>
<feature type="domain" description="Sushi" evidence="19">
    <location>
        <begin position="340"/>
        <end position="397"/>
    </location>
</feature>
<dbReference type="InterPro" id="IPR002172">
    <property type="entry name" value="LDrepeatLR_classA_rpt"/>
</dbReference>
<evidence type="ECO:0000259" key="18">
    <source>
        <dbReference type="PROSITE" id="PS50835"/>
    </source>
</evidence>
<dbReference type="PANTHER" id="PTHR45656">
    <property type="entry name" value="PROTEIN CBR-CLEC-78"/>
    <property type="match status" value="1"/>
</dbReference>
<dbReference type="Gene3D" id="2.60.40.10">
    <property type="entry name" value="Immunoglobulins"/>
    <property type="match status" value="1"/>
</dbReference>
<evidence type="ECO:0000256" key="7">
    <source>
        <dbReference type="ARBA" id="ARBA00022989"/>
    </source>
</evidence>
<dbReference type="InterPro" id="IPR007110">
    <property type="entry name" value="Ig-like_dom"/>
</dbReference>
<dbReference type="STRING" id="1147741.A0A0R3RGH9"/>
<feature type="domain" description="Ig-like" evidence="18">
    <location>
        <begin position="817"/>
        <end position="926"/>
    </location>
</feature>
<dbReference type="InterPro" id="IPR036055">
    <property type="entry name" value="LDL_receptor-like_sf"/>
</dbReference>
<evidence type="ECO:0000259" key="16">
    <source>
        <dbReference type="PROSITE" id="PS50026"/>
    </source>
</evidence>
<evidence type="ECO:0000256" key="12">
    <source>
        <dbReference type="PROSITE-ProRule" id="PRU00076"/>
    </source>
</evidence>
<comment type="subcellular location">
    <subcellularLocation>
        <location evidence="1">Membrane</location>
        <topology evidence="1">Single-pass type I membrane protein</topology>
    </subcellularLocation>
</comment>
<dbReference type="Gene3D" id="2.10.25.10">
    <property type="entry name" value="Laminin"/>
    <property type="match status" value="2"/>
</dbReference>
<dbReference type="InterPro" id="IPR049883">
    <property type="entry name" value="NOTCH1_EGF-like"/>
</dbReference>
<dbReference type="PROSITE" id="PS50026">
    <property type="entry name" value="EGF_3"/>
    <property type="match status" value="1"/>
</dbReference>
<dbReference type="FunFam" id="2.10.25.10:FF:000009">
    <property type="entry name" value="Low-density lipoprotein receptor isoform 1"/>
    <property type="match status" value="1"/>
</dbReference>
<reference evidence="21" key="1">
    <citation type="submission" date="2017-02" db="UniProtKB">
        <authorList>
            <consortium name="WormBaseParasite"/>
        </authorList>
    </citation>
    <scope>IDENTIFICATION</scope>
</reference>
<dbReference type="CDD" id="cd00112">
    <property type="entry name" value="LDLa"/>
    <property type="match status" value="1"/>
</dbReference>
<feature type="domain" description="Sushi" evidence="19">
    <location>
        <begin position="398"/>
        <end position="460"/>
    </location>
</feature>
<dbReference type="SUPFAM" id="SSF49854">
    <property type="entry name" value="Spermadhesin, CUB domain"/>
    <property type="match status" value="1"/>
</dbReference>
<dbReference type="SMART" id="SM00034">
    <property type="entry name" value="CLECT"/>
    <property type="match status" value="1"/>
</dbReference>
<dbReference type="PROSITE" id="PS50068">
    <property type="entry name" value="LDLRA_2"/>
    <property type="match status" value="1"/>
</dbReference>
<evidence type="ECO:0000256" key="15">
    <source>
        <dbReference type="SAM" id="Phobius"/>
    </source>
</evidence>
<evidence type="ECO:0000256" key="2">
    <source>
        <dbReference type="ARBA" id="ARBA00022536"/>
    </source>
</evidence>
<evidence type="ECO:0000256" key="13">
    <source>
        <dbReference type="PROSITE-ProRule" id="PRU00124"/>
    </source>
</evidence>
<dbReference type="GO" id="GO:0016020">
    <property type="term" value="C:membrane"/>
    <property type="evidence" value="ECO:0007669"/>
    <property type="project" value="UniProtKB-SubCell"/>
</dbReference>
<comment type="caution">
    <text evidence="12">Lacks conserved residue(s) required for the propagation of feature annotation.</text>
</comment>
<dbReference type="InterPro" id="IPR003599">
    <property type="entry name" value="Ig_sub"/>
</dbReference>
<evidence type="ECO:0000256" key="11">
    <source>
        <dbReference type="ARBA" id="ARBA00023180"/>
    </source>
</evidence>
<dbReference type="Pfam" id="PF00084">
    <property type="entry name" value="Sushi"/>
    <property type="match status" value="3"/>
</dbReference>
<accession>A0A0R3RGH9</accession>
<dbReference type="SMART" id="SM00192">
    <property type="entry name" value="LDLa"/>
    <property type="match status" value="1"/>
</dbReference>
<keyword evidence="11" id="KW-0325">Glycoprotein</keyword>
<dbReference type="Gene3D" id="4.10.400.10">
    <property type="entry name" value="Low-density Lipoprotein Receptor"/>
    <property type="match status" value="1"/>
</dbReference>
<evidence type="ECO:0000259" key="19">
    <source>
        <dbReference type="PROSITE" id="PS50923"/>
    </source>
</evidence>
<evidence type="ECO:0000256" key="5">
    <source>
        <dbReference type="ARBA" id="ARBA00022729"/>
    </source>
</evidence>
<dbReference type="GO" id="GO:0006897">
    <property type="term" value="P:endocytosis"/>
    <property type="evidence" value="ECO:0007669"/>
    <property type="project" value="UniProtKB-KW"/>
</dbReference>
<keyword evidence="6" id="KW-0677">Repeat</keyword>
<keyword evidence="10" id="KW-0675">Receptor</keyword>
<evidence type="ECO:0000256" key="3">
    <source>
        <dbReference type="ARBA" id="ARBA00022583"/>
    </source>
</evidence>
<evidence type="ECO:0000259" key="17">
    <source>
        <dbReference type="PROSITE" id="PS50041"/>
    </source>
</evidence>
<dbReference type="Gene3D" id="2.60.40.1770">
    <property type="entry name" value="ephrin a2 ectodomain"/>
    <property type="match status" value="1"/>
</dbReference>
<dbReference type="InterPro" id="IPR036179">
    <property type="entry name" value="Ig-like_dom_sf"/>
</dbReference>
<evidence type="ECO:0000256" key="14">
    <source>
        <dbReference type="PROSITE-ProRule" id="PRU00302"/>
    </source>
</evidence>
<dbReference type="SMART" id="SM00179">
    <property type="entry name" value="EGF_CA"/>
    <property type="match status" value="2"/>
</dbReference>
<evidence type="ECO:0000256" key="9">
    <source>
        <dbReference type="ARBA" id="ARBA00023157"/>
    </source>
</evidence>
<dbReference type="SMART" id="SM00409">
    <property type="entry name" value="IG"/>
    <property type="match status" value="1"/>
</dbReference>
<evidence type="ECO:0000313" key="20">
    <source>
        <dbReference type="Proteomes" id="UP000050640"/>
    </source>
</evidence>
<dbReference type="InterPro" id="IPR018097">
    <property type="entry name" value="EGF_Ca-bd_CS"/>
</dbReference>
<dbReference type="InterPro" id="IPR051277">
    <property type="entry name" value="SEZ6_CSMD_C4BPB_Regulators"/>
</dbReference>
<keyword evidence="3" id="KW-0254">Endocytosis</keyword>
<evidence type="ECO:0000313" key="21">
    <source>
        <dbReference type="WBParaSite" id="EEL_0000051301-mRNA-1"/>
    </source>
</evidence>
<keyword evidence="8 15" id="KW-0472">Membrane</keyword>
<evidence type="ECO:0000256" key="6">
    <source>
        <dbReference type="ARBA" id="ARBA00022737"/>
    </source>
</evidence>
<dbReference type="WBParaSite" id="EEL_0000051301-mRNA-1">
    <property type="protein sequence ID" value="EEL_0000051301-mRNA-1"/>
    <property type="gene ID" value="EEL_0000051301"/>
</dbReference>
<feature type="disulfide bond" evidence="14">
    <location>
        <begin position="682"/>
        <end position="725"/>
    </location>
</feature>
<keyword evidence="20" id="KW-1185">Reference proteome</keyword>
<feature type="disulfide bond" evidence="13">
    <location>
        <begin position="201"/>
        <end position="216"/>
    </location>
</feature>
<proteinExistence type="predicted"/>
<dbReference type="InterPro" id="IPR016187">
    <property type="entry name" value="CTDL_fold"/>
</dbReference>
<keyword evidence="2 12" id="KW-0245">EGF-like domain</keyword>
<dbReference type="SMART" id="SM00032">
    <property type="entry name" value="CCP"/>
    <property type="match status" value="5"/>
</dbReference>
<keyword evidence="7 15" id="KW-1133">Transmembrane helix</keyword>
<dbReference type="Gene3D" id="3.10.100.10">
    <property type="entry name" value="Mannose-Binding Protein A, subunit A"/>
    <property type="match status" value="1"/>
</dbReference>
<dbReference type="InterPro" id="IPR013783">
    <property type="entry name" value="Ig-like_fold"/>
</dbReference>
<keyword evidence="9 14" id="KW-1015">Disulfide bond</keyword>
<dbReference type="Pfam" id="PF07645">
    <property type="entry name" value="EGF_CA"/>
    <property type="match status" value="1"/>
</dbReference>
<dbReference type="Gene3D" id="2.10.70.10">
    <property type="entry name" value="Complement Module, domain 1"/>
    <property type="match status" value="3"/>
</dbReference>
<dbReference type="CDD" id="cd00033">
    <property type="entry name" value="CCP"/>
    <property type="match status" value="3"/>
</dbReference>
<organism evidence="20 21">
    <name type="scientific">Elaeophora elaphi</name>
    <dbReference type="NCBI Taxonomy" id="1147741"/>
    <lineage>
        <taxon>Eukaryota</taxon>
        <taxon>Metazoa</taxon>
        <taxon>Ecdysozoa</taxon>
        <taxon>Nematoda</taxon>
        <taxon>Chromadorea</taxon>
        <taxon>Rhabditida</taxon>
        <taxon>Spirurina</taxon>
        <taxon>Spiruromorpha</taxon>
        <taxon>Filarioidea</taxon>
        <taxon>Onchocercidae</taxon>
        <taxon>Elaeophora</taxon>
    </lineage>
</organism>
<feature type="disulfide bond" evidence="14">
    <location>
        <begin position="368"/>
        <end position="395"/>
    </location>
</feature>
<dbReference type="PROSITE" id="PS50835">
    <property type="entry name" value="IG_LIKE"/>
    <property type="match status" value="1"/>
</dbReference>
<dbReference type="InterPro" id="IPR000436">
    <property type="entry name" value="Sushi_SCR_CCP_dom"/>
</dbReference>
<dbReference type="SUPFAM" id="SSF56436">
    <property type="entry name" value="C-type lectin-like"/>
    <property type="match status" value="1"/>
</dbReference>
<dbReference type="InterPro" id="IPR000152">
    <property type="entry name" value="EGF-type_Asp/Asn_hydroxyl_site"/>
</dbReference>
<dbReference type="SUPFAM" id="SSF57196">
    <property type="entry name" value="EGF/Laminin"/>
    <property type="match status" value="2"/>
</dbReference>
<dbReference type="PROSITE" id="PS50041">
    <property type="entry name" value="C_TYPE_LECTIN_2"/>
    <property type="match status" value="1"/>
</dbReference>
<feature type="domain" description="Sushi" evidence="19">
    <location>
        <begin position="680"/>
        <end position="741"/>
    </location>
</feature>
<dbReference type="CDD" id="cd00054">
    <property type="entry name" value="EGF_CA"/>
    <property type="match status" value="1"/>
</dbReference>
<feature type="domain" description="C-type lectin" evidence="17">
    <location>
        <begin position="41"/>
        <end position="176"/>
    </location>
</feature>
<sequence length="1449" mass="164179">MISNSSIVYTAILFGIVLANIRYNYHIGKVKFSCIDGWTLYGNSCYIVVQQELSWTDANNLCASHRYNYSQSIVLHDWFLMRDVSVGLLNSANNYWTAFHYRGSKRQDCRVPNAVLHAKYYSYTTPIYNPLWSSNQSKTEYCATNSCVYVHANFSDQINYGWKMGNCSVKYPTICETFACLEDYQYRCEDNSKCYPRKGRCDGIQECSDNSDEAGCSKRRVPCGKTLFEEAENEIIFEMASAEYALCQWIIRQPADSRIILTLNNVTIRSGDELIIDGIQNNTVSTTSNSQVILTMPAVKTQYTSVDNTVIITFRSQKTDLAVANVLSVVLKFSYTTRGIYCFMPIIAYGSVVNVTGFEVGNELYFECHLGYQIPSGQSSSSRCYSGEWTPEPRCQTLSCGSASVVYNNAILTGYTRNATLYSRALYSCESGLRLSGNSPPFRLCTENGTWTNPNFSCQVSFCHATSFAYGHFLDQFYANGTVGKYVCDEGFYQNDDDPLCISGSWKGTPYCYPEYYCYHNSCGNGTCVQLNGGYSCLCYEGFRMVSTSKGYTCSDIDECSTPGYSLCEFTCVNTIGSYECKCPDTHHLYTGPNSVKHLVSNTEFLIPNRTCIEKRCPAPDIPPNVIPYPLHVEPFPYQNGLFQIGTVVYFACDYPAYNFTSLACNKTESWVVLNDCSEITCKPPEITKANLLIWPIKKSYKFKDQIYFFCNKFYQLNGPSSSYCVGVNKWSLSEFPDCIVRRCPGLQLNDYEVVNNKGDNSEANLKMFSESVTYITDTPGYSVFVSCKNGTKFANGQTKILLLCMQNYTWNLNRIPACIHEEDNQRNQSDDGDAMIKEYSKHCIRNIVSNVHVAVNTSAMLWCFLSAKCTNITSIKWYRDGHQSINAVPLKDEDGSKGLFFESVKVIDDGRYYCVVVDNNQELLEKHPADLYVYQSFEAGRSWPDIIQNSEPVKANHSTFHLNMSNIDLMDHRLNLFQKEICSQQSHLFVGIRSDINSAILENVKIYTIKCPEVRVSFALFPQTTAVKDGSMVSGRCLHGAHTNIRGQHPQLFCTGRGKWIYNAQNANLCFCSANYTTEGNACVERGPVCHVCSGSNETDCNDSSAIFCDKGQYCFIQIINTLEKNVIRKGCTNECNTNRIECKTREEACEMCCQEDYCNSWNNMSKVHGTYLRPYPMFRAICPRNITVFRYSKELLTTVAVVPPLIYNYEPFYDLTVDQDIFNGTVQFVKEKNVILWTVTNRMLQFRNCSTDVFRKDYWAPVLDCPSLYIDFLVNTTSLKFKLRLPQIRYRDFGSRVSLQYVPPNGTSAEIDQPVQVTVTATDESNNSAQCVFWYIGQVADCPLWPINETEYECKGSMNQRVCKRRHKCHGTQFPNYVTSLHCAAGQGWSYLSPQSVANIPLNLFWTPICLQSSSRDVRLSVNLVISSHLNDSCKAALVDKVITFYK</sequence>
<dbReference type="PROSITE" id="PS00010">
    <property type="entry name" value="ASX_HYDROXYL"/>
    <property type="match status" value="1"/>
</dbReference>
<protein>
    <submittedName>
        <fullName evidence="21">Deleted in malignant brain tumors 1 protein</fullName>
    </submittedName>
</protein>
<dbReference type="Proteomes" id="UP000050640">
    <property type="component" value="Unplaced"/>
</dbReference>
<dbReference type="InterPro" id="IPR035976">
    <property type="entry name" value="Sushi/SCR/CCP_sf"/>
</dbReference>
<keyword evidence="5" id="KW-0732">Signal</keyword>
<dbReference type="InterPro" id="IPR001881">
    <property type="entry name" value="EGF-like_Ca-bd_dom"/>
</dbReference>
<dbReference type="SUPFAM" id="SSF57535">
    <property type="entry name" value="Complement control module/SCR domain"/>
    <property type="match status" value="3"/>
</dbReference>
<dbReference type="SUPFAM" id="SSF57424">
    <property type="entry name" value="LDL receptor-like module"/>
    <property type="match status" value="1"/>
</dbReference>
<dbReference type="CDD" id="cd00037">
    <property type="entry name" value="CLECT"/>
    <property type="match status" value="1"/>
</dbReference>
<dbReference type="InterPro" id="IPR016186">
    <property type="entry name" value="C-type_lectin-like/link_sf"/>
</dbReference>
<feature type="transmembrane region" description="Helical" evidence="15">
    <location>
        <begin position="7"/>
        <end position="25"/>
    </location>
</feature>
<feature type="domain" description="EGF-like" evidence="16">
    <location>
        <begin position="556"/>
        <end position="596"/>
    </location>
</feature>
<evidence type="ECO:0000256" key="1">
    <source>
        <dbReference type="ARBA" id="ARBA00004479"/>
    </source>
</evidence>
<dbReference type="InterPro" id="IPR035914">
    <property type="entry name" value="Sperma_CUB_dom_sf"/>
</dbReference>
<dbReference type="InterPro" id="IPR001304">
    <property type="entry name" value="C-type_lectin-like"/>
</dbReference>
<evidence type="ECO:0000256" key="8">
    <source>
        <dbReference type="ARBA" id="ARBA00023136"/>
    </source>
</evidence>